<name>A0ABR7Q8N3_9FLAO</name>
<evidence type="ECO:0000313" key="3">
    <source>
        <dbReference type="Proteomes" id="UP000619238"/>
    </source>
</evidence>
<dbReference type="EMBL" id="JACGWS010000004">
    <property type="protein sequence ID" value="MBC8754684.1"/>
    <property type="molecule type" value="Genomic_DNA"/>
</dbReference>
<accession>A0ABR7Q8N3</accession>
<sequence>MKKIQTTKIILYITAIISIIAVFSHVFFPTTNSEVAQARSIHAKVKKERDSKFKELRLNNEQYSSGEIAKNDFDEENSVLLTDYLRLYDESILKYKELGLVKQKSKVFYFKNMNVFLYQISVFIVLLILSILFYITLQLIEYESLRKAYQFCSFVFMSIAFYYLVWIFYPKSDLPYLAYIFTMFAIAVILSIATRYFLKWMIQKRSIIFIHKENFKRLWYFIINITPNFISDTKTKEQYVDGYTKEIEEFKIPYNEES</sequence>
<dbReference type="RefSeq" id="WP_187561734.1">
    <property type="nucleotide sequence ID" value="NZ_JACGWS010000004.1"/>
</dbReference>
<protein>
    <submittedName>
        <fullName evidence="2">Uncharacterized protein</fullName>
    </submittedName>
</protein>
<feature type="transmembrane region" description="Helical" evidence="1">
    <location>
        <begin position="116"/>
        <end position="137"/>
    </location>
</feature>
<keyword evidence="1" id="KW-0812">Transmembrane</keyword>
<comment type="caution">
    <text evidence="2">The sequence shown here is derived from an EMBL/GenBank/DDBJ whole genome shotgun (WGS) entry which is preliminary data.</text>
</comment>
<keyword evidence="3" id="KW-1185">Reference proteome</keyword>
<feature type="transmembrane region" description="Helical" evidence="1">
    <location>
        <begin position="176"/>
        <end position="198"/>
    </location>
</feature>
<gene>
    <name evidence="2" type="ORF">H2O64_08355</name>
</gene>
<dbReference type="Proteomes" id="UP000619238">
    <property type="component" value="Unassembled WGS sequence"/>
</dbReference>
<feature type="transmembrane region" description="Helical" evidence="1">
    <location>
        <begin position="9"/>
        <end position="28"/>
    </location>
</feature>
<keyword evidence="1" id="KW-1133">Transmembrane helix</keyword>
<evidence type="ECO:0000313" key="2">
    <source>
        <dbReference type="EMBL" id="MBC8754684.1"/>
    </source>
</evidence>
<feature type="transmembrane region" description="Helical" evidence="1">
    <location>
        <begin position="149"/>
        <end position="170"/>
    </location>
</feature>
<evidence type="ECO:0000256" key="1">
    <source>
        <dbReference type="SAM" id="Phobius"/>
    </source>
</evidence>
<proteinExistence type="predicted"/>
<keyword evidence="1" id="KW-0472">Membrane</keyword>
<reference evidence="2 3" key="1">
    <citation type="submission" date="2020-07" db="EMBL/GenBank/DDBJ databases">
        <title>Description of Kordia aestuariivivens sp. nov., isolated from a tidal flat.</title>
        <authorList>
            <person name="Park S."/>
            <person name="Yoon J.-H."/>
        </authorList>
    </citation>
    <scope>NUCLEOTIDE SEQUENCE [LARGE SCALE GENOMIC DNA]</scope>
    <source>
        <strain evidence="2 3">YSTF-M3</strain>
    </source>
</reference>
<organism evidence="2 3">
    <name type="scientific">Kordia aestuariivivens</name>
    <dbReference type="NCBI Taxonomy" id="2759037"/>
    <lineage>
        <taxon>Bacteria</taxon>
        <taxon>Pseudomonadati</taxon>
        <taxon>Bacteroidota</taxon>
        <taxon>Flavobacteriia</taxon>
        <taxon>Flavobacteriales</taxon>
        <taxon>Flavobacteriaceae</taxon>
        <taxon>Kordia</taxon>
    </lineage>
</organism>